<sequence length="60" mass="6785">LLVAQEYICCTKIQDGVCPNNLQQTKLKKPNKPVSSRNINLNLVSYVLWVTLCVCTLFCL</sequence>
<proteinExistence type="predicted"/>
<reference evidence="1" key="1">
    <citation type="submission" date="2014-05" db="EMBL/GenBank/DDBJ databases">
        <authorList>
            <person name="Chronopoulou M."/>
        </authorList>
    </citation>
    <scope>NUCLEOTIDE SEQUENCE</scope>
    <source>
        <tissue evidence="1">Whole organism</tissue>
    </source>
</reference>
<dbReference type="AlphaFoldDB" id="A0A0K2UFW0"/>
<accession>A0A0K2UFW0</accession>
<evidence type="ECO:0000313" key="1">
    <source>
        <dbReference type="EMBL" id="CDW36601.1"/>
    </source>
</evidence>
<name>A0A0K2UFW0_LEPSM</name>
<dbReference type="EMBL" id="HACA01019240">
    <property type="protein sequence ID" value="CDW36601.1"/>
    <property type="molecule type" value="Transcribed_RNA"/>
</dbReference>
<feature type="non-terminal residue" evidence="1">
    <location>
        <position position="1"/>
    </location>
</feature>
<organism evidence="1">
    <name type="scientific">Lepeophtheirus salmonis</name>
    <name type="common">Salmon louse</name>
    <name type="synonym">Caligus salmonis</name>
    <dbReference type="NCBI Taxonomy" id="72036"/>
    <lineage>
        <taxon>Eukaryota</taxon>
        <taxon>Metazoa</taxon>
        <taxon>Ecdysozoa</taxon>
        <taxon>Arthropoda</taxon>
        <taxon>Crustacea</taxon>
        <taxon>Multicrustacea</taxon>
        <taxon>Hexanauplia</taxon>
        <taxon>Copepoda</taxon>
        <taxon>Siphonostomatoida</taxon>
        <taxon>Caligidae</taxon>
        <taxon>Lepeophtheirus</taxon>
    </lineage>
</organism>
<protein>
    <submittedName>
        <fullName evidence="1">Uncharacterized protein</fullName>
    </submittedName>
</protein>